<dbReference type="Proteomes" id="UP001597094">
    <property type="component" value="Unassembled WGS sequence"/>
</dbReference>
<accession>A0ABW3SMS4</accession>
<dbReference type="RefSeq" id="WP_377522313.1">
    <property type="nucleotide sequence ID" value="NZ_JBHTLD010000006.1"/>
</dbReference>
<keyword evidence="3" id="KW-1185">Reference proteome</keyword>
<dbReference type="EMBL" id="JBHTLD010000006">
    <property type="protein sequence ID" value="MFD1184835.1"/>
    <property type="molecule type" value="Genomic_DNA"/>
</dbReference>
<name>A0ABW3SMS4_9BACT</name>
<organism evidence="2 3">
    <name type="scientific">Pontibacter rugosus</name>
    <dbReference type="NCBI Taxonomy" id="1745966"/>
    <lineage>
        <taxon>Bacteria</taxon>
        <taxon>Pseudomonadati</taxon>
        <taxon>Bacteroidota</taxon>
        <taxon>Cytophagia</taxon>
        <taxon>Cytophagales</taxon>
        <taxon>Hymenobacteraceae</taxon>
        <taxon>Pontibacter</taxon>
    </lineage>
</organism>
<reference evidence="3" key="1">
    <citation type="journal article" date="2019" name="Int. J. Syst. Evol. Microbiol.">
        <title>The Global Catalogue of Microorganisms (GCM) 10K type strain sequencing project: providing services to taxonomists for standard genome sequencing and annotation.</title>
        <authorList>
            <consortium name="The Broad Institute Genomics Platform"/>
            <consortium name="The Broad Institute Genome Sequencing Center for Infectious Disease"/>
            <person name="Wu L."/>
            <person name="Ma J."/>
        </authorList>
    </citation>
    <scope>NUCLEOTIDE SEQUENCE [LARGE SCALE GENOMIC DNA]</scope>
    <source>
        <strain evidence="3">JCM 31319</strain>
    </source>
</reference>
<evidence type="ECO:0000313" key="2">
    <source>
        <dbReference type="EMBL" id="MFD1184835.1"/>
    </source>
</evidence>
<protein>
    <submittedName>
        <fullName evidence="2">Uncharacterized protein</fullName>
    </submittedName>
</protein>
<proteinExistence type="predicted"/>
<evidence type="ECO:0000256" key="1">
    <source>
        <dbReference type="SAM" id="MobiDB-lite"/>
    </source>
</evidence>
<feature type="compositionally biased region" description="Basic and acidic residues" evidence="1">
    <location>
        <begin position="1"/>
        <end position="19"/>
    </location>
</feature>
<feature type="region of interest" description="Disordered" evidence="1">
    <location>
        <begin position="1"/>
        <end position="67"/>
    </location>
</feature>
<sequence>MENSKDENRKGKEQDEPKAQHSSQGHKTDAKGTVTNTREETLRAATTDSTRAPKNGADDGPTGGNVR</sequence>
<comment type="caution">
    <text evidence="2">The sequence shown here is derived from an EMBL/GenBank/DDBJ whole genome shotgun (WGS) entry which is preliminary data.</text>
</comment>
<gene>
    <name evidence="2" type="ORF">ACFQ2O_01360</name>
</gene>
<evidence type="ECO:0000313" key="3">
    <source>
        <dbReference type="Proteomes" id="UP001597094"/>
    </source>
</evidence>